<evidence type="ECO:0000313" key="1">
    <source>
        <dbReference type="EMBL" id="RQP22094.1"/>
    </source>
</evidence>
<protein>
    <recommendedName>
        <fullName evidence="3">Tyrosine-protein kinase family protein</fullName>
    </recommendedName>
</protein>
<gene>
    <name evidence="1" type="ORF">DZC73_24100</name>
</gene>
<name>A0A3N7HJ69_9BURK</name>
<accession>A0A3N7HJ69</accession>
<keyword evidence="2" id="KW-1185">Reference proteome</keyword>
<dbReference type="AlphaFoldDB" id="A0A3N7HJ69"/>
<dbReference type="InterPro" id="IPR027417">
    <property type="entry name" value="P-loop_NTPase"/>
</dbReference>
<evidence type="ECO:0000313" key="2">
    <source>
        <dbReference type="Proteomes" id="UP000267464"/>
    </source>
</evidence>
<organism evidence="1 2">
    <name type="scientific">Piscinibacter terrae</name>
    <dbReference type="NCBI Taxonomy" id="2496871"/>
    <lineage>
        <taxon>Bacteria</taxon>
        <taxon>Pseudomonadati</taxon>
        <taxon>Pseudomonadota</taxon>
        <taxon>Betaproteobacteria</taxon>
        <taxon>Burkholderiales</taxon>
        <taxon>Sphaerotilaceae</taxon>
        <taxon>Piscinibacter</taxon>
    </lineage>
</organism>
<dbReference type="EMBL" id="QUSW01000008">
    <property type="protein sequence ID" value="RQP22094.1"/>
    <property type="molecule type" value="Genomic_DNA"/>
</dbReference>
<comment type="caution">
    <text evidence="1">The sequence shown here is derived from an EMBL/GenBank/DDBJ whole genome shotgun (WGS) entry which is preliminary data.</text>
</comment>
<evidence type="ECO:0008006" key="3">
    <source>
        <dbReference type="Google" id="ProtNLM"/>
    </source>
</evidence>
<dbReference type="Proteomes" id="UP000267464">
    <property type="component" value="Unassembled WGS sequence"/>
</dbReference>
<dbReference type="SUPFAM" id="SSF52540">
    <property type="entry name" value="P-loop containing nucleoside triphosphate hydrolases"/>
    <property type="match status" value="1"/>
</dbReference>
<proteinExistence type="predicted"/>
<sequence>MRNWYERLLENVVKTREPASRTYRYMSRLIEKEFDHKAGGVCLAFFSLDGDKVSSDALLMLAYCLQTELGSKVLVVDARVKDSEGGISNRLGLGAARGYADVQREGLNGKHLPVTASSVPGVDILPAGQITEGSKSGVDIGRLREMLDVARSQYQHVLVQVSSVLADTRYMVTVAQADAVFVLTLENKTLMRSLDESRKLLRANGVMDPRVVVVGGSE</sequence>
<reference evidence="1 2" key="2">
    <citation type="submission" date="2018-12" db="EMBL/GenBank/DDBJ databases">
        <title>Rhizobacter gummiphilus sp. nov., a rubber-degrading bacterium isolated from the soil of a botanical garden in Japan.</title>
        <authorList>
            <person name="Shunsuke S.S."/>
        </authorList>
    </citation>
    <scope>NUCLEOTIDE SEQUENCE [LARGE SCALE GENOMIC DNA]</scope>
    <source>
        <strain evidence="1 2">S-16</strain>
    </source>
</reference>
<dbReference type="Gene3D" id="3.40.50.300">
    <property type="entry name" value="P-loop containing nucleotide triphosphate hydrolases"/>
    <property type="match status" value="1"/>
</dbReference>
<reference evidence="1 2" key="1">
    <citation type="submission" date="2018-08" db="EMBL/GenBank/DDBJ databases">
        <authorList>
            <person name="Khan S.A."/>
            <person name="Jeon C.O."/>
            <person name="Chun B.H."/>
            <person name="Jeong S.E."/>
        </authorList>
    </citation>
    <scope>NUCLEOTIDE SEQUENCE [LARGE SCALE GENOMIC DNA]</scope>
    <source>
        <strain evidence="1 2">S-16</strain>
    </source>
</reference>